<comment type="subcellular location">
    <subcellularLocation>
        <location evidence="1">Secreted</location>
    </subcellularLocation>
</comment>
<dbReference type="SUPFAM" id="SSF88713">
    <property type="entry name" value="Glycoside hydrolase/deacetylase"/>
    <property type="match status" value="1"/>
</dbReference>
<evidence type="ECO:0000256" key="2">
    <source>
        <dbReference type="ARBA" id="ARBA00022729"/>
    </source>
</evidence>
<dbReference type="OrthoDB" id="9814639at2"/>
<dbReference type="PROSITE" id="PS51677">
    <property type="entry name" value="NODB"/>
    <property type="match status" value="1"/>
</dbReference>
<organism evidence="5 6">
    <name type="scientific">Parashewanella curva</name>
    <dbReference type="NCBI Taxonomy" id="2338552"/>
    <lineage>
        <taxon>Bacteria</taxon>
        <taxon>Pseudomonadati</taxon>
        <taxon>Pseudomonadota</taxon>
        <taxon>Gammaproteobacteria</taxon>
        <taxon>Alteromonadales</taxon>
        <taxon>Shewanellaceae</taxon>
        <taxon>Parashewanella</taxon>
    </lineage>
</organism>
<evidence type="ECO:0000256" key="1">
    <source>
        <dbReference type="ARBA" id="ARBA00004613"/>
    </source>
</evidence>
<keyword evidence="2 3" id="KW-0732">Signal</keyword>
<dbReference type="AlphaFoldDB" id="A0A3L8Q2A3"/>
<accession>A0A3L8Q2A3</accession>
<reference evidence="5 6" key="1">
    <citation type="submission" date="2018-09" db="EMBL/GenBank/DDBJ databases">
        <title>Phylogeny of the Shewanellaceae, and recommendation for two new genera, Pseudoshewanella and Parashewanella.</title>
        <authorList>
            <person name="Wang G."/>
        </authorList>
    </citation>
    <scope>NUCLEOTIDE SEQUENCE [LARGE SCALE GENOMIC DNA]</scope>
    <source>
        <strain evidence="5 6">C51</strain>
    </source>
</reference>
<dbReference type="CDD" id="cd10973">
    <property type="entry name" value="CE4_DAC_u4_5s"/>
    <property type="match status" value="1"/>
</dbReference>
<gene>
    <name evidence="5" type="ORF">D5018_06565</name>
</gene>
<dbReference type="Proteomes" id="UP000281474">
    <property type="component" value="Unassembled WGS sequence"/>
</dbReference>
<dbReference type="GO" id="GO:0016810">
    <property type="term" value="F:hydrolase activity, acting on carbon-nitrogen (but not peptide) bonds"/>
    <property type="evidence" value="ECO:0007669"/>
    <property type="project" value="InterPro"/>
</dbReference>
<feature type="domain" description="NodB homology" evidence="4">
    <location>
        <begin position="78"/>
        <end position="351"/>
    </location>
</feature>
<protein>
    <submittedName>
        <fullName evidence="5">Polysaccharide deacetylase</fullName>
    </submittedName>
</protein>
<feature type="signal peptide" evidence="3">
    <location>
        <begin position="1"/>
        <end position="21"/>
    </location>
</feature>
<dbReference type="Gene3D" id="3.20.20.370">
    <property type="entry name" value="Glycoside hydrolase/deacetylase"/>
    <property type="match status" value="1"/>
</dbReference>
<evidence type="ECO:0000259" key="4">
    <source>
        <dbReference type="PROSITE" id="PS51677"/>
    </source>
</evidence>
<dbReference type="InterPro" id="IPR002509">
    <property type="entry name" value="NODB_dom"/>
</dbReference>
<dbReference type="PANTHER" id="PTHR34216:SF3">
    <property type="entry name" value="POLY-BETA-1,6-N-ACETYL-D-GLUCOSAMINE N-DEACETYLASE"/>
    <property type="match status" value="1"/>
</dbReference>
<comment type="caution">
    <text evidence="5">The sequence shown here is derived from an EMBL/GenBank/DDBJ whole genome shotgun (WGS) entry which is preliminary data.</text>
</comment>
<evidence type="ECO:0000313" key="5">
    <source>
        <dbReference type="EMBL" id="RLV60452.1"/>
    </source>
</evidence>
<dbReference type="PANTHER" id="PTHR34216">
    <property type="match status" value="1"/>
</dbReference>
<proteinExistence type="predicted"/>
<name>A0A3L8Q2A3_9GAMM</name>
<dbReference type="InterPro" id="IPR051398">
    <property type="entry name" value="Polysacch_Deacetylase"/>
</dbReference>
<sequence>MKIMCKLILVLGFLVMPSTQATVILQYHHVSNETPAITSVTPAQFAEQMQYLADNQFNVVPLSRVIQALKNKQSLPDKTVAITFDDGYRNIYENARPVLKKHGFPYAMFLASQPIDQRINRMMSWQQIQTIAKEKAEIMNHTYDHVHLIRKLASETKGQWLSRIKANIKKNEQTIYQRTGQSFKALAYPYGEYNVDIMKMLSDMGYVAFGQHSGAAGRYSPLTSLPRYPVAVPFSKMSSLKIKMNSLAMPVLKQQPLESQLTKEEHRPKLTLTLDTQDIRKSQLMCYVSNQGAHPPVWISENTFYIQAEKRLPAGRSRYNCTAPSKTSNRYYWFSNTWVKPKHNGEWKKEK</sequence>
<keyword evidence="6" id="KW-1185">Reference proteome</keyword>
<evidence type="ECO:0000256" key="3">
    <source>
        <dbReference type="SAM" id="SignalP"/>
    </source>
</evidence>
<dbReference type="InterPro" id="IPR011330">
    <property type="entry name" value="Glyco_hydro/deAcase_b/a-brl"/>
</dbReference>
<dbReference type="GO" id="GO:0005576">
    <property type="term" value="C:extracellular region"/>
    <property type="evidence" value="ECO:0007669"/>
    <property type="project" value="UniProtKB-SubCell"/>
</dbReference>
<evidence type="ECO:0000313" key="6">
    <source>
        <dbReference type="Proteomes" id="UP000281474"/>
    </source>
</evidence>
<dbReference type="GO" id="GO:0005975">
    <property type="term" value="P:carbohydrate metabolic process"/>
    <property type="evidence" value="ECO:0007669"/>
    <property type="project" value="InterPro"/>
</dbReference>
<dbReference type="Pfam" id="PF01522">
    <property type="entry name" value="Polysacc_deac_1"/>
    <property type="match status" value="1"/>
</dbReference>
<dbReference type="EMBL" id="QZEI01000015">
    <property type="protein sequence ID" value="RLV60452.1"/>
    <property type="molecule type" value="Genomic_DNA"/>
</dbReference>
<feature type="chain" id="PRO_5017938050" evidence="3">
    <location>
        <begin position="22"/>
        <end position="351"/>
    </location>
</feature>